<keyword evidence="5" id="KW-0456">Lyase</keyword>
<dbReference type="EMBL" id="CP093547">
    <property type="protein sequence ID" value="UNP30041.1"/>
    <property type="molecule type" value="Genomic_DNA"/>
</dbReference>
<protein>
    <submittedName>
        <fullName evidence="5">CoA ester lyase</fullName>
    </submittedName>
</protein>
<dbReference type="PIRSF" id="PIRSF015582">
    <property type="entry name" value="Cit_lyase_B"/>
    <property type="match status" value="1"/>
</dbReference>
<keyword evidence="2" id="KW-0479">Metal-binding</keyword>
<feature type="domain" description="HpcH/HpaI aldolase/citrate lyase" evidence="4">
    <location>
        <begin position="2"/>
        <end position="221"/>
    </location>
</feature>
<evidence type="ECO:0000256" key="3">
    <source>
        <dbReference type="ARBA" id="ARBA00022842"/>
    </source>
</evidence>
<evidence type="ECO:0000256" key="1">
    <source>
        <dbReference type="ARBA" id="ARBA00001946"/>
    </source>
</evidence>
<evidence type="ECO:0000313" key="5">
    <source>
        <dbReference type="EMBL" id="UNP30041.1"/>
    </source>
</evidence>
<sequence>MRSKLFVPGTRPELFGKALAGPADALSFDLEDAVAEERKATARIAVAGFVGSEAALASRKLMIVRVNAPDSPHFAADIAAVARDGVTLINLPKIESAASLRAAVAQIERAETLNQIAQPIGVLVNIETPRALANASEIASAHPRVAGLQLGLADLFEAAGVERYDMANVHAAMFAVRMAAAQADVFAIDSAYADLHDEAGYLAEARMARRLGFIGKSCLHPVQVGLANKIFAATAAELDAARRIVAAAAAAPDAGRGVFVVDGRMIDLPFLKRAQALLAAAERA</sequence>
<dbReference type="Pfam" id="PF03328">
    <property type="entry name" value="HpcH_HpaI"/>
    <property type="match status" value="1"/>
</dbReference>
<dbReference type="RefSeq" id="WP_057941327.1">
    <property type="nucleotide sequence ID" value="NZ_CP011131.1"/>
</dbReference>
<accession>A0ABY3XDU2</accession>
<comment type="cofactor">
    <cofactor evidence="1">
        <name>Mg(2+)</name>
        <dbReference type="ChEBI" id="CHEBI:18420"/>
    </cofactor>
</comment>
<name>A0ABY3XDU2_9GAMM</name>
<dbReference type="Proteomes" id="UP000829194">
    <property type="component" value="Chromosome"/>
</dbReference>
<organism evidence="5 6">
    <name type="scientific">Lysobacter gummosus</name>
    <dbReference type="NCBI Taxonomy" id="262324"/>
    <lineage>
        <taxon>Bacteria</taxon>
        <taxon>Pseudomonadati</taxon>
        <taxon>Pseudomonadota</taxon>
        <taxon>Gammaproteobacteria</taxon>
        <taxon>Lysobacterales</taxon>
        <taxon>Lysobacteraceae</taxon>
        <taxon>Lysobacter</taxon>
    </lineage>
</organism>
<keyword evidence="6" id="KW-1185">Reference proteome</keyword>
<dbReference type="GO" id="GO:0016829">
    <property type="term" value="F:lyase activity"/>
    <property type="evidence" value="ECO:0007669"/>
    <property type="project" value="UniProtKB-KW"/>
</dbReference>
<keyword evidence="3" id="KW-0460">Magnesium</keyword>
<evidence type="ECO:0000313" key="6">
    <source>
        <dbReference type="Proteomes" id="UP000829194"/>
    </source>
</evidence>
<gene>
    <name evidence="5" type="ORF">MOV92_01765</name>
</gene>
<dbReference type="InterPro" id="IPR040442">
    <property type="entry name" value="Pyrv_kinase-like_dom_sf"/>
</dbReference>
<evidence type="ECO:0000256" key="2">
    <source>
        <dbReference type="ARBA" id="ARBA00022723"/>
    </source>
</evidence>
<reference evidence="5 6" key="1">
    <citation type="submission" date="2022-03" db="EMBL/GenBank/DDBJ databases">
        <title>Complete genome sequence of Lysobacter capsici VKM B-2533 and Lysobacter gummosus 10.1.1, promising sources of lytic agents.</title>
        <authorList>
            <person name="Tarlachkov S.V."/>
            <person name="Kudryakova I.V."/>
            <person name="Afoshin A.S."/>
            <person name="Leontyevskaya E.A."/>
            <person name="Leontyevskaya N.V."/>
        </authorList>
    </citation>
    <scope>NUCLEOTIDE SEQUENCE [LARGE SCALE GENOMIC DNA]</scope>
    <source>
        <strain evidence="5 6">10.1.1</strain>
    </source>
</reference>
<proteinExistence type="predicted"/>
<dbReference type="InterPro" id="IPR005000">
    <property type="entry name" value="Aldolase/citrate-lyase_domain"/>
</dbReference>
<dbReference type="Gene3D" id="3.20.20.60">
    <property type="entry name" value="Phosphoenolpyruvate-binding domains"/>
    <property type="match status" value="1"/>
</dbReference>
<dbReference type="InterPro" id="IPR011206">
    <property type="entry name" value="Citrate_lyase_beta/mcl1/mcl2"/>
</dbReference>
<dbReference type="PANTHER" id="PTHR32308:SF10">
    <property type="entry name" value="CITRATE LYASE SUBUNIT BETA"/>
    <property type="match status" value="1"/>
</dbReference>
<dbReference type="PANTHER" id="PTHR32308">
    <property type="entry name" value="LYASE BETA SUBUNIT, PUTATIVE (AFU_ORTHOLOGUE AFUA_4G13030)-RELATED"/>
    <property type="match status" value="1"/>
</dbReference>
<dbReference type="SUPFAM" id="SSF51621">
    <property type="entry name" value="Phosphoenolpyruvate/pyruvate domain"/>
    <property type="match status" value="1"/>
</dbReference>
<dbReference type="InterPro" id="IPR015813">
    <property type="entry name" value="Pyrv/PenolPyrv_kinase-like_dom"/>
</dbReference>
<evidence type="ECO:0000259" key="4">
    <source>
        <dbReference type="Pfam" id="PF03328"/>
    </source>
</evidence>